<proteinExistence type="predicted"/>
<dbReference type="EMBL" id="GBXM01042261">
    <property type="protein sequence ID" value="JAH66316.1"/>
    <property type="molecule type" value="Transcribed_RNA"/>
</dbReference>
<accession>A0A0E9UKR6</accession>
<dbReference type="AlphaFoldDB" id="A0A0E9UKR6"/>
<evidence type="ECO:0000313" key="1">
    <source>
        <dbReference type="EMBL" id="JAH66316.1"/>
    </source>
</evidence>
<organism evidence="1">
    <name type="scientific">Anguilla anguilla</name>
    <name type="common">European freshwater eel</name>
    <name type="synonym">Muraena anguilla</name>
    <dbReference type="NCBI Taxonomy" id="7936"/>
    <lineage>
        <taxon>Eukaryota</taxon>
        <taxon>Metazoa</taxon>
        <taxon>Chordata</taxon>
        <taxon>Craniata</taxon>
        <taxon>Vertebrata</taxon>
        <taxon>Euteleostomi</taxon>
        <taxon>Actinopterygii</taxon>
        <taxon>Neopterygii</taxon>
        <taxon>Teleostei</taxon>
        <taxon>Anguilliformes</taxon>
        <taxon>Anguillidae</taxon>
        <taxon>Anguilla</taxon>
    </lineage>
</organism>
<reference evidence="1" key="1">
    <citation type="submission" date="2014-11" db="EMBL/GenBank/DDBJ databases">
        <authorList>
            <person name="Amaro Gonzalez C."/>
        </authorList>
    </citation>
    <scope>NUCLEOTIDE SEQUENCE</scope>
</reference>
<sequence length="44" mass="5048">MNAKRQYCPLCQGWGCFVDETAVRGCVLGRTRYDQESGWSVRGY</sequence>
<name>A0A0E9UKR6_ANGAN</name>
<reference evidence="1" key="2">
    <citation type="journal article" date="2015" name="Fish Shellfish Immunol.">
        <title>Early steps in the European eel (Anguilla anguilla)-Vibrio vulnificus interaction in the gills: Role of the RtxA13 toxin.</title>
        <authorList>
            <person name="Callol A."/>
            <person name="Pajuelo D."/>
            <person name="Ebbesson L."/>
            <person name="Teles M."/>
            <person name="MacKenzie S."/>
            <person name="Amaro C."/>
        </authorList>
    </citation>
    <scope>NUCLEOTIDE SEQUENCE</scope>
</reference>
<protein>
    <submittedName>
        <fullName evidence="1">Uncharacterized protein</fullName>
    </submittedName>
</protein>